<accession>A0ABT6VYE2</accession>
<feature type="region of interest" description="Disordered" evidence="1">
    <location>
        <begin position="1"/>
        <end position="38"/>
    </location>
</feature>
<evidence type="ECO:0000313" key="3">
    <source>
        <dbReference type="EMBL" id="MDI5963511.1"/>
    </source>
</evidence>
<evidence type="ECO:0008006" key="5">
    <source>
        <dbReference type="Google" id="ProtNLM"/>
    </source>
</evidence>
<dbReference type="RefSeq" id="WP_271323843.1">
    <property type="nucleotide sequence ID" value="NZ_JAAGKO020000015.1"/>
</dbReference>
<dbReference type="EMBL" id="JAAGKO020000015">
    <property type="protein sequence ID" value="MDI5963511.1"/>
    <property type="molecule type" value="Genomic_DNA"/>
</dbReference>
<dbReference type="Proteomes" id="UP001156398">
    <property type="component" value="Unassembled WGS sequence"/>
</dbReference>
<feature type="compositionally biased region" description="Basic and acidic residues" evidence="1">
    <location>
        <begin position="20"/>
        <end position="32"/>
    </location>
</feature>
<name>A0ABT6VYE2_9ACTN</name>
<keyword evidence="2" id="KW-0812">Transmembrane</keyword>
<proteinExistence type="predicted"/>
<evidence type="ECO:0000313" key="4">
    <source>
        <dbReference type="Proteomes" id="UP001156398"/>
    </source>
</evidence>
<keyword evidence="2" id="KW-1133">Transmembrane helix</keyword>
<evidence type="ECO:0000256" key="1">
    <source>
        <dbReference type="SAM" id="MobiDB-lite"/>
    </source>
</evidence>
<feature type="transmembrane region" description="Helical" evidence="2">
    <location>
        <begin position="39"/>
        <end position="60"/>
    </location>
</feature>
<organism evidence="3 4">
    <name type="scientific">Streptantibioticus silvisoli</name>
    <dbReference type="NCBI Taxonomy" id="2705255"/>
    <lineage>
        <taxon>Bacteria</taxon>
        <taxon>Bacillati</taxon>
        <taxon>Actinomycetota</taxon>
        <taxon>Actinomycetes</taxon>
        <taxon>Kitasatosporales</taxon>
        <taxon>Streptomycetaceae</taxon>
        <taxon>Streptantibioticus</taxon>
    </lineage>
</organism>
<keyword evidence="4" id="KW-1185">Reference proteome</keyword>
<gene>
    <name evidence="3" type="ORF">POF43_012445</name>
</gene>
<protein>
    <recommendedName>
        <fullName evidence="5">Large membrane protein</fullName>
    </recommendedName>
</protein>
<comment type="caution">
    <text evidence="3">The sequence shown here is derived from an EMBL/GenBank/DDBJ whole genome shotgun (WGS) entry which is preliminary data.</text>
</comment>
<feature type="compositionally biased region" description="Basic and acidic residues" evidence="1">
    <location>
        <begin position="1"/>
        <end position="12"/>
    </location>
</feature>
<evidence type="ECO:0000256" key="2">
    <source>
        <dbReference type="SAM" id="Phobius"/>
    </source>
</evidence>
<sequence>MASDSDDPRHSDPAVAGPRSGRDRDDHDPDWHRPRRSPLTVALVAGAVLVAGGGGAYWAAAADHAPGGAASSTAPPKLALSGWTGSGAGGAGGGPVQVTGSLPSGPGTAAVYVPAGSVARDQVARLAAALRVTGDPVSGGGVWKAGPGDGGPGPTLQVGQDAPGSWTYVRTGGGAACKPPAGTGAGKAGGTVCYGAAGAPASGTARGGTASGGSAVSAAAAQKAAAPVLAALGLRGAAVDASRTAGAVREVTADPVVGGLPTSGWRTTFQVGPDGRLLSASGRLAPLAAGARYPVVSAQGAVGELRHAGTGTRLCGGGVMHPGAAGAGTTNAGTTGGPVSPAPGARQNLPCLAAAPALKVSGAVFGLSAQIVSGRAELVPSWLLTVDGTAATATPGTLAQPAVDPAYLTAPASSGAPVPPSSAPGGGPVSPAMRVASYTVAGRTVTLRFWGGVCSDYTARVVSQSAADVRVRITAAPKHPVKPCPMLAKSVTAKVTLAQPLGHRTLHDVSNGDRVPAARH</sequence>
<reference evidence="3 4" key="1">
    <citation type="submission" date="2023-05" db="EMBL/GenBank/DDBJ databases">
        <title>Streptantibioticus silvisoli sp. nov., acidotolerant actinomycetes 1 from pine litter.</title>
        <authorList>
            <person name="Swiecimska M."/>
            <person name="Golinska P."/>
            <person name="Sangal V."/>
            <person name="Wachnowicz B."/>
            <person name="Goodfellow M."/>
        </authorList>
    </citation>
    <scope>NUCLEOTIDE SEQUENCE [LARGE SCALE GENOMIC DNA]</scope>
    <source>
        <strain evidence="3 4">SL54</strain>
    </source>
</reference>
<keyword evidence="2" id="KW-0472">Membrane</keyword>